<accession>A0ABS1QXD0</accession>
<name>A0ABS1QXD0_9GAMM</name>
<keyword evidence="5" id="KW-0812">Transmembrane</keyword>
<evidence type="ECO:0000256" key="4">
    <source>
        <dbReference type="PROSITE-ProRule" id="PRU00433"/>
    </source>
</evidence>
<evidence type="ECO:0000256" key="5">
    <source>
        <dbReference type="SAM" id="Phobius"/>
    </source>
</evidence>
<keyword evidence="5" id="KW-1133">Transmembrane helix</keyword>
<organism evidence="7 8">
    <name type="scientific">Zobellella iuensis</name>
    <dbReference type="NCBI Taxonomy" id="2803811"/>
    <lineage>
        <taxon>Bacteria</taxon>
        <taxon>Pseudomonadati</taxon>
        <taxon>Pseudomonadota</taxon>
        <taxon>Gammaproteobacteria</taxon>
        <taxon>Aeromonadales</taxon>
        <taxon>Aeromonadaceae</taxon>
        <taxon>Zobellella</taxon>
    </lineage>
</organism>
<feature type="transmembrane region" description="Helical" evidence="5">
    <location>
        <begin position="9"/>
        <end position="27"/>
    </location>
</feature>
<gene>
    <name evidence="7" type="ORF">JKV55_16415</name>
</gene>
<dbReference type="Pfam" id="PF00034">
    <property type="entry name" value="Cytochrom_C"/>
    <property type="match status" value="1"/>
</dbReference>
<reference evidence="8" key="1">
    <citation type="submission" date="2021-01" db="EMBL/GenBank/DDBJ databases">
        <title>Genome public.</title>
        <authorList>
            <person name="Liu C."/>
            <person name="Sun Q."/>
        </authorList>
    </citation>
    <scope>NUCLEOTIDE SEQUENCE [LARGE SCALE GENOMIC DNA]</scope>
    <source>
        <strain evidence="8">CGMCC 1.18722</strain>
    </source>
</reference>
<keyword evidence="3 4" id="KW-0408">Iron</keyword>
<evidence type="ECO:0000256" key="2">
    <source>
        <dbReference type="ARBA" id="ARBA00022723"/>
    </source>
</evidence>
<dbReference type="RefSeq" id="WP_202087913.1">
    <property type="nucleotide sequence ID" value="NZ_JAERTZ010000026.1"/>
</dbReference>
<protein>
    <submittedName>
        <fullName evidence="7">Cytochrome c</fullName>
    </submittedName>
</protein>
<evidence type="ECO:0000256" key="1">
    <source>
        <dbReference type="ARBA" id="ARBA00022617"/>
    </source>
</evidence>
<keyword evidence="2 4" id="KW-0479">Metal-binding</keyword>
<keyword evidence="1 4" id="KW-0349">Heme</keyword>
<sequence length="132" mass="14712">MVKKLSKTVMWSGIAIVTLPAVLYVMFNDSFSFGMTAGKREKLTIGMQLYSDNCASCHGVTLQGTRQGPPFIHKIYEPSHHGDKSFYLAVENGSRAHHWSFGDMPAIPGLGQDDVSAIIEHIRYEQRKKGIK</sequence>
<dbReference type="InterPro" id="IPR036909">
    <property type="entry name" value="Cyt_c-like_dom_sf"/>
</dbReference>
<evidence type="ECO:0000313" key="8">
    <source>
        <dbReference type="Proteomes" id="UP000638570"/>
    </source>
</evidence>
<dbReference type="InterPro" id="IPR009056">
    <property type="entry name" value="Cyt_c-like_dom"/>
</dbReference>
<dbReference type="SUPFAM" id="SSF46626">
    <property type="entry name" value="Cytochrome c"/>
    <property type="match status" value="1"/>
</dbReference>
<keyword evidence="5" id="KW-0472">Membrane</keyword>
<evidence type="ECO:0000313" key="7">
    <source>
        <dbReference type="EMBL" id="MBL1378899.1"/>
    </source>
</evidence>
<evidence type="ECO:0000256" key="3">
    <source>
        <dbReference type="ARBA" id="ARBA00023004"/>
    </source>
</evidence>
<dbReference type="Gene3D" id="1.10.760.10">
    <property type="entry name" value="Cytochrome c-like domain"/>
    <property type="match status" value="1"/>
</dbReference>
<feature type="domain" description="Cytochrome c" evidence="6">
    <location>
        <begin position="41"/>
        <end position="126"/>
    </location>
</feature>
<comment type="caution">
    <text evidence="7">The sequence shown here is derived from an EMBL/GenBank/DDBJ whole genome shotgun (WGS) entry which is preliminary data.</text>
</comment>
<keyword evidence="8" id="KW-1185">Reference proteome</keyword>
<evidence type="ECO:0000259" key="6">
    <source>
        <dbReference type="PROSITE" id="PS51007"/>
    </source>
</evidence>
<dbReference type="EMBL" id="JAERTZ010000026">
    <property type="protein sequence ID" value="MBL1378899.1"/>
    <property type="molecule type" value="Genomic_DNA"/>
</dbReference>
<dbReference type="PROSITE" id="PS51007">
    <property type="entry name" value="CYTC"/>
    <property type="match status" value="1"/>
</dbReference>
<dbReference type="Proteomes" id="UP000638570">
    <property type="component" value="Unassembled WGS sequence"/>
</dbReference>
<proteinExistence type="predicted"/>